<accession>A0ABX2N6F8</accession>
<dbReference type="EMBL" id="JABWMH010000005">
    <property type="protein sequence ID" value="NVD29272.1"/>
    <property type="molecule type" value="Genomic_DNA"/>
</dbReference>
<dbReference type="RefSeq" id="WP_176280718.1">
    <property type="nucleotide sequence ID" value="NZ_JABWMH010000005.1"/>
</dbReference>
<gene>
    <name evidence="1" type="ORF">HUO14_15340</name>
</gene>
<comment type="caution">
    <text evidence="1">The sequence shown here is derived from an EMBL/GenBank/DDBJ whole genome shotgun (WGS) entry which is preliminary data.</text>
</comment>
<sequence length="57" mass="6306">MRRSVGAGEQETSIDRLLDAARSGTVEQHKFFSGRKAESLGVGLRNDTIMRESRLAN</sequence>
<proteinExistence type="predicted"/>
<reference evidence="1 2" key="1">
    <citation type="submission" date="2020-06" db="EMBL/GenBank/DDBJ databases">
        <authorList>
            <person name="Kim S.-J."/>
            <person name="Park S.-J."/>
        </authorList>
    </citation>
    <scope>NUCLEOTIDE SEQUENCE [LARGE SCALE GENOMIC DNA]</scope>
    <source>
        <strain evidence="1 2">SW-151</strain>
    </source>
</reference>
<evidence type="ECO:0000313" key="1">
    <source>
        <dbReference type="EMBL" id="NVD29272.1"/>
    </source>
</evidence>
<evidence type="ECO:0000313" key="2">
    <source>
        <dbReference type="Proteomes" id="UP000652427"/>
    </source>
</evidence>
<protein>
    <submittedName>
        <fullName evidence="1">Uncharacterized protein</fullName>
    </submittedName>
</protein>
<dbReference type="Proteomes" id="UP000652427">
    <property type="component" value="Unassembled WGS sequence"/>
</dbReference>
<organism evidence="1 2">
    <name type="scientific">Parasphingorhabdus flavimaris</name>
    <dbReference type="NCBI Taxonomy" id="266812"/>
    <lineage>
        <taxon>Bacteria</taxon>
        <taxon>Pseudomonadati</taxon>
        <taxon>Pseudomonadota</taxon>
        <taxon>Alphaproteobacteria</taxon>
        <taxon>Sphingomonadales</taxon>
        <taxon>Sphingomonadaceae</taxon>
        <taxon>Parasphingorhabdus</taxon>
    </lineage>
</organism>
<name>A0ABX2N6F8_9SPHN</name>
<keyword evidence="2" id="KW-1185">Reference proteome</keyword>